<dbReference type="InterPro" id="IPR036583">
    <property type="entry name" value="23S_rRNA_IVS_sf"/>
</dbReference>
<dbReference type="RefSeq" id="WP_121917816.1">
    <property type="nucleotide sequence ID" value="NZ_REFV01000011.1"/>
</dbReference>
<dbReference type="Gene3D" id="1.20.1440.60">
    <property type="entry name" value="23S rRNA-intervening sequence"/>
    <property type="match status" value="1"/>
</dbReference>
<dbReference type="AlphaFoldDB" id="A0A3M0FXX8"/>
<keyword evidence="2" id="KW-1185">Reference proteome</keyword>
<dbReference type="PANTHER" id="PTHR38471">
    <property type="entry name" value="FOUR HELIX BUNDLE PROTEIN"/>
    <property type="match status" value="1"/>
</dbReference>
<dbReference type="PANTHER" id="PTHR38471:SF2">
    <property type="entry name" value="FOUR HELIX BUNDLE PROTEIN"/>
    <property type="match status" value="1"/>
</dbReference>
<proteinExistence type="predicted"/>
<evidence type="ECO:0000313" key="2">
    <source>
        <dbReference type="Proteomes" id="UP000281985"/>
    </source>
</evidence>
<reference evidence="1 2" key="1">
    <citation type="submission" date="2018-10" db="EMBL/GenBank/DDBJ databases">
        <title>Dokdonia luteus sp. nov., isolated from sea water.</title>
        <authorList>
            <person name="Zhou L.Y."/>
            <person name="Du Z.J."/>
        </authorList>
    </citation>
    <scope>NUCLEOTIDE SEQUENCE [LARGE SCALE GENOMIC DNA]</scope>
    <source>
        <strain evidence="1 2">SH27</strain>
    </source>
</reference>
<comment type="caution">
    <text evidence="1">The sequence shown here is derived from an EMBL/GenBank/DDBJ whole genome shotgun (WGS) entry which is preliminary data.</text>
</comment>
<evidence type="ECO:0000313" key="1">
    <source>
        <dbReference type="EMBL" id="RMB57338.1"/>
    </source>
</evidence>
<dbReference type="Proteomes" id="UP000281985">
    <property type="component" value="Unassembled WGS sequence"/>
</dbReference>
<dbReference type="SUPFAM" id="SSF158446">
    <property type="entry name" value="IVS-encoded protein-like"/>
    <property type="match status" value="1"/>
</dbReference>
<protein>
    <submittedName>
        <fullName evidence="1">Four helix bundle protein</fullName>
    </submittedName>
</protein>
<dbReference type="OrthoDB" id="285993at2"/>
<dbReference type="InterPro" id="IPR012657">
    <property type="entry name" value="23S_rRNA-intervening_sequence"/>
</dbReference>
<dbReference type="NCBIfam" id="TIGR02436">
    <property type="entry name" value="four helix bundle protein"/>
    <property type="match status" value="1"/>
</dbReference>
<sequence>MQDLKLRTKRFTIDCWNLCALLPKSREYNNLVFQLLKSSSSVGANWRASQRPKSDADFINKLKIVEEEADESCFWLEILLEIWDGDKGEAQRLWKEGDEILRITVASINTAKAKLKKGKS</sequence>
<dbReference type="PIRSF" id="PIRSF035652">
    <property type="entry name" value="CHP02436"/>
    <property type="match status" value="1"/>
</dbReference>
<organism evidence="1 2">
    <name type="scientific">Dokdonia sinensis</name>
    <dbReference type="NCBI Taxonomy" id="2479847"/>
    <lineage>
        <taxon>Bacteria</taxon>
        <taxon>Pseudomonadati</taxon>
        <taxon>Bacteroidota</taxon>
        <taxon>Flavobacteriia</taxon>
        <taxon>Flavobacteriales</taxon>
        <taxon>Flavobacteriaceae</taxon>
        <taxon>Dokdonia</taxon>
    </lineage>
</organism>
<dbReference type="EMBL" id="REFV01000011">
    <property type="protein sequence ID" value="RMB57338.1"/>
    <property type="molecule type" value="Genomic_DNA"/>
</dbReference>
<accession>A0A3M0FXX8</accession>
<gene>
    <name evidence="1" type="ORF">EAX61_11360</name>
</gene>
<name>A0A3M0FXX8_9FLAO</name>
<dbReference type="Pfam" id="PF05635">
    <property type="entry name" value="23S_rRNA_IVP"/>
    <property type="match status" value="1"/>
</dbReference>